<dbReference type="OrthoDB" id="1524727at2"/>
<dbReference type="SUPFAM" id="SSF53335">
    <property type="entry name" value="S-adenosyl-L-methionine-dependent methyltransferases"/>
    <property type="match status" value="1"/>
</dbReference>
<dbReference type="HOGENOM" id="CLU_096131_1_0_10"/>
<dbReference type="Gene3D" id="3.40.50.150">
    <property type="entry name" value="Vaccinia Virus protein VP39"/>
    <property type="match status" value="1"/>
</dbReference>
<dbReference type="eggNOG" id="COG2230">
    <property type="taxonomic scope" value="Bacteria"/>
</dbReference>
<proteinExistence type="predicted"/>
<dbReference type="PANTHER" id="PTHR43861">
    <property type="entry name" value="TRANS-ACONITATE 2-METHYLTRANSFERASE-RELATED"/>
    <property type="match status" value="1"/>
</dbReference>
<dbReference type="CDD" id="cd02440">
    <property type="entry name" value="AdoMet_MTases"/>
    <property type="match status" value="1"/>
</dbReference>
<dbReference type="Pfam" id="PF13489">
    <property type="entry name" value="Methyltransf_23"/>
    <property type="match status" value="1"/>
</dbReference>
<evidence type="ECO:0000313" key="1">
    <source>
        <dbReference type="EMBL" id="AFH49789.1"/>
    </source>
</evidence>
<organism evidence="1 2">
    <name type="scientific">Ignavibacterium album (strain DSM 19864 / JCM 16511 / NBRC 101810 / Mat9-16)</name>
    <dbReference type="NCBI Taxonomy" id="945713"/>
    <lineage>
        <taxon>Bacteria</taxon>
        <taxon>Pseudomonadati</taxon>
        <taxon>Ignavibacteriota</taxon>
        <taxon>Ignavibacteria</taxon>
        <taxon>Ignavibacteriales</taxon>
        <taxon>Ignavibacteriaceae</taxon>
        <taxon>Ignavibacterium</taxon>
    </lineage>
</organism>
<dbReference type="RefSeq" id="WP_014560938.1">
    <property type="nucleotide sequence ID" value="NC_017464.1"/>
</dbReference>
<keyword evidence="2" id="KW-1185">Reference proteome</keyword>
<dbReference type="EMBL" id="CP003418">
    <property type="protein sequence ID" value="AFH49789.1"/>
    <property type="molecule type" value="Genomic_DNA"/>
</dbReference>
<gene>
    <name evidence="1" type="ordered locus">IALB_2084</name>
</gene>
<dbReference type="AlphaFoldDB" id="I0ALD2"/>
<name>I0ALD2_IGNAJ</name>
<keyword evidence="1" id="KW-0808">Transferase</keyword>
<dbReference type="KEGG" id="ial:IALB_2084"/>
<dbReference type="STRING" id="945713.IALB_2084"/>
<dbReference type="InterPro" id="IPR029063">
    <property type="entry name" value="SAM-dependent_MTases_sf"/>
</dbReference>
<dbReference type="Proteomes" id="UP000007394">
    <property type="component" value="Chromosome"/>
</dbReference>
<protein>
    <submittedName>
        <fullName evidence="1">SAM-dependent methyltransferase</fullName>
    </submittedName>
</protein>
<evidence type="ECO:0000313" key="2">
    <source>
        <dbReference type="Proteomes" id="UP000007394"/>
    </source>
</evidence>
<sequence>MTNHRNIIYENYHSKFNSRIANVTQNDLDSLYRHYDEKILPSLKLFRKNSSILELGCGPGYLLDYLKQKGYVNVKGIDISEEQIEIAQSKGHNVSVGDVFVYLKNSTEKFDVIFAFDLLEHFTKDELLELTELVHYSLREEGLFLIRTPNGQGIFAGQIIYGDLTHQTILNPNSLTQLLAINGFKEIKFIENSPVGKNLFGILRLFLWKSLKLFLNFMKIIESGGKQDIWTHDFFCIAKK</sequence>
<dbReference type="GO" id="GO:0032259">
    <property type="term" value="P:methylation"/>
    <property type="evidence" value="ECO:0007669"/>
    <property type="project" value="UniProtKB-KW"/>
</dbReference>
<keyword evidence="1" id="KW-0489">Methyltransferase</keyword>
<dbReference type="GO" id="GO:0008168">
    <property type="term" value="F:methyltransferase activity"/>
    <property type="evidence" value="ECO:0007669"/>
    <property type="project" value="UniProtKB-KW"/>
</dbReference>
<accession>I0ALD2</accession>
<reference evidence="1 2" key="1">
    <citation type="journal article" date="2012" name="Front. Microbiol.">
        <title>Complete genome of Ignavibacterium album, a metabolically versatile, flagellated, facultative anaerobe from the phylum Chlorobi.</title>
        <authorList>
            <person name="Liu Z."/>
            <person name="Frigaard N.-U."/>
            <person name="Vogl K."/>
            <person name="Iino T."/>
            <person name="Ohkuma M."/>
            <person name="Overmann J."/>
            <person name="Bryant D.A."/>
        </authorList>
    </citation>
    <scope>NUCLEOTIDE SEQUENCE [LARGE SCALE GENOMIC DNA]</scope>
    <source>
        <strain evidence="2">DSM 19864 / JCM 16511 / NBRC 101810 / Mat9-16</strain>
    </source>
</reference>